<dbReference type="Proteomes" id="UP000887116">
    <property type="component" value="Unassembled WGS sequence"/>
</dbReference>
<name>A0A8X6HNZ0_TRICU</name>
<protein>
    <submittedName>
        <fullName evidence="1">Uncharacterized protein</fullName>
    </submittedName>
</protein>
<accession>A0A8X6HNZ0</accession>
<sequence>MPFKIETQPLRTAFTKVVNHLQEISESDAVDVNALGTAFEMFNAKGIKLKPIDEAISEMMIESDCTQEAYNTEFEAIEGYAEK</sequence>
<proteinExistence type="predicted"/>
<keyword evidence="2" id="KW-1185">Reference proteome</keyword>
<dbReference type="OrthoDB" id="6780699at2759"/>
<reference evidence="1" key="1">
    <citation type="submission" date="2020-07" db="EMBL/GenBank/DDBJ databases">
        <title>Multicomponent nature underlies the extraordinary mechanical properties of spider dragline silk.</title>
        <authorList>
            <person name="Kono N."/>
            <person name="Nakamura H."/>
            <person name="Mori M."/>
            <person name="Yoshida Y."/>
            <person name="Ohtoshi R."/>
            <person name="Malay A.D."/>
            <person name="Moran D.A.P."/>
            <person name="Tomita M."/>
            <person name="Numata K."/>
            <person name="Arakawa K."/>
        </authorList>
    </citation>
    <scope>NUCLEOTIDE SEQUENCE</scope>
</reference>
<comment type="caution">
    <text evidence="1">The sequence shown here is derived from an EMBL/GenBank/DDBJ whole genome shotgun (WGS) entry which is preliminary data.</text>
</comment>
<gene>
    <name evidence="1" type="ORF">TNCT_297761</name>
</gene>
<evidence type="ECO:0000313" key="2">
    <source>
        <dbReference type="Proteomes" id="UP000887116"/>
    </source>
</evidence>
<organism evidence="1 2">
    <name type="scientific">Trichonephila clavata</name>
    <name type="common">Joro spider</name>
    <name type="synonym">Nephila clavata</name>
    <dbReference type="NCBI Taxonomy" id="2740835"/>
    <lineage>
        <taxon>Eukaryota</taxon>
        <taxon>Metazoa</taxon>
        <taxon>Ecdysozoa</taxon>
        <taxon>Arthropoda</taxon>
        <taxon>Chelicerata</taxon>
        <taxon>Arachnida</taxon>
        <taxon>Araneae</taxon>
        <taxon>Araneomorphae</taxon>
        <taxon>Entelegynae</taxon>
        <taxon>Araneoidea</taxon>
        <taxon>Nephilidae</taxon>
        <taxon>Trichonephila</taxon>
    </lineage>
</organism>
<evidence type="ECO:0000313" key="1">
    <source>
        <dbReference type="EMBL" id="GFR27163.1"/>
    </source>
</evidence>
<dbReference type="EMBL" id="BMAO01038792">
    <property type="protein sequence ID" value="GFR27163.1"/>
    <property type="molecule type" value="Genomic_DNA"/>
</dbReference>
<dbReference type="AlphaFoldDB" id="A0A8X6HNZ0"/>